<evidence type="ECO:0000313" key="1">
    <source>
        <dbReference type="EMBL" id="MBW7467503.1"/>
    </source>
</evidence>
<sequence length="131" mass="15501">MGSPSAFAQERNENVEAAKIAYITDKIELTADQAQKFWPVYNEYEAKRRALMKDYRSGYRKDVDEMSEQEAKARMDEMFDTKEKELALEKEYAARYQRIISTKQLIKLYRAERDFTKLLLKRLDASRAANR</sequence>
<protein>
    <recommendedName>
        <fullName evidence="3">Periplasmic heavy metal sensor</fullName>
    </recommendedName>
</protein>
<keyword evidence="2" id="KW-1185">Reference proteome</keyword>
<organism evidence="1 2">
    <name type="scientific">Pontibacter aydingkolensis</name>
    <dbReference type="NCBI Taxonomy" id="1911536"/>
    <lineage>
        <taxon>Bacteria</taxon>
        <taxon>Pseudomonadati</taxon>
        <taxon>Bacteroidota</taxon>
        <taxon>Cytophagia</taxon>
        <taxon>Cytophagales</taxon>
        <taxon>Hymenobacteraceae</taxon>
        <taxon>Pontibacter</taxon>
    </lineage>
</organism>
<evidence type="ECO:0008006" key="3">
    <source>
        <dbReference type="Google" id="ProtNLM"/>
    </source>
</evidence>
<gene>
    <name evidence="1" type="ORF">K0O23_10520</name>
</gene>
<proteinExistence type="predicted"/>
<dbReference type="Proteomes" id="UP000813018">
    <property type="component" value="Unassembled WGS sequence"/>
</dbReference>
<dbReference type="EMBL" id="JAHYXK010000007">
    <property type="protein sequence ID" value="MBW7467503.1"/>
    <property type="molecule type" value="Genomic_DNA"/>
</dbReference>
<accession>A0ABS7CUR4</accession>
<name>A0ABS7CUR4_9BACT</name>
<evidence type="ECO:0000313" key="2">
    <source>
        <dbReference type="Proteomes" id="UP000813018"/>
    </source>
</evidence>
<comment type="caution">
    <text evidence="1">The sequence shown here is derived from an EMBL/GenBank/DDBJ whole genome shotgun (WGS) entry which is preliminary data.</text>
</comment>
<reference evidence="1 2" key="1">
    <citation type="journal article" date="2016" name="Int. J. Syst. Evol. Microbiol.">
        <title>Pontibacter aydingkolensis sp. nov., isolated from soil of a salt lake.</title>
        <authorList>
            <person name="Osman G."/>
            <person name="Zhang T."/>
            <person name="Lou K."/>
            <person name="Gao Y."/>
            <person name="Chang W."/>
            <person name="Lin Q."/>
            <person name="Yang H.M."/>
            <person name="Huo X.D."/>
            <person name="Wang N."/>
        </authorList>
    </citation>
    <scope>NUCLEOTIDE SEQUENCE [LARGE SCALE GENOMIC DNA]</scope>
    <source>
        <strain evidence="1 2">KACC 19255</strain>
    </source>
</reference>